<sequence precursor="true">MHFPTRAALALGVLGAAVAFPTSTLARSSSKAKVGYYVDNAQDRNMTLFVTPDLKRLRAFQVACLNEAGRAGGTINVRNVPITADGRFTIDGSVTVISSYSRFKTPMRITGTFQANRVVGSVAASGRSCGALRFNGRYYGDVEG</sequence>
<gene>
    <name evidence="2" type="ordered locus">Cwoe_4825</name>
</gene>
<dbReference type="KEGG" id="cwo:Cwoe_4825"/>
<keyword evidence="1" id="KW-0732">Signal</keyword>
<reference evidence="3" key="2">
    <citation type="submission" date="2010-01" db="EMBL/GenBank/DDBJ databases">
        <title>The complete genome of Conexibacter woesei DSM 14684.</title>
        <authorList>
            <consortium name="US DOE Joint Genome Institute (JGI-PGF)"/>
            <person name="Lucas S."/>
            <person name="Copeland A."/>
            <person name="Lapidus A."/>
            <person name="Glavina del Rio T."/>
            <person name="Dalin E."/>
            <person name="Tice H."/>
            <person name="Bruce D."/>
            <person name="Goodwin L."/>
            <person name="Pitluck S."/>
            <person name="Kyrpides N."/>
            <person name="Mavromatis K."/>
            <person name="Ivanova N."/>
            <person name="Mikhailova N."/>
            <person name="Chertkov O."/>
            <person name="Brettin T."/>
            <person name="Detter J.C."/>
            <person name="Han C."/>
            <person name="Larimer F."/>
            <person name="Land M."/>
            <person name="Hauser L."/>
            <person name="Markowitz V."/>
            <person name="Cheng J.-F."/>
            <person name="Hugenholtz P."/>
            <person name="Woyke T."/>
            <person name="Wu D."/>
            <person name="Pukall R."/>
            <person name="Steenblock K."/>
            <person name="Schneider S."/>
            <person name="Klenk H.-P."/>
            <person name="Eisen J.A."/>
        </authorList>
    </citation>
    <scope>NUCLEOTIDE SEQUENCE [LARGE SCALE GENOMIC DNA]</scope>
    <source>
        <strain evidence="3">DSM 14684 / CIP 108061 / JCM 11494 / NBRC 100937 / ID131577</strain>
    </source>
</reference>
<organism evidence="2 3">
    <name type="scientific">Conexibacter woesei (strain DSM 14684 / CCUG 47730 / CIP 108061 / JCM 11494 / NBRC 100937 / ID131577)</name>
    <dbReference type="NCBI Taxonomy" id="469383"/>
    <lineage>
        <taxon>Bacteria</taxon>
        <taxon>Bacillati</taxon>
        <taxon>Actinomycetota</taxon>
        <taxon>Thermoleophilia</taxon>
        <taxon>Solirubrobacterales</taxon>
        <taxon>Conexibacteraceae</taxon>
        <taxon>Conexibacter</taxon>
    </lineage>
</organism>
<feature type="signal peptide" evidence="1">
    <location>
        <begin position="1"/>
        <end position="19"/>
    </location>
</feature>
<accession>D3FB46</accession>
<evidence type="ECO:0000313" key="2">
    <source>
        <dbReference type="EMBL" id="ADB53238.1"/>
    </source>
</evidence>
<proteinExistence type="predicted"/>
<dbReference type="STRING" id="469383.Cwoe_4825"/>
<evidence type="ECO:0000256" key="1">
    <source>
        <dbReference type="SAM" id="SignalP"/>
    </source>
</evidence>
<keyword evidence="3" id="KW-1185">Reference proteome</keyword>
<reference evidence="2 3" key="1">
    <citation type="journal article" date="2010" name="Stand. Genomic Sci.">
        <title>Complete genome sequence of Conexibacter woesei type strain (ID131577).</title>
        <authorList>
            <person name="Pukall R."/>
            <person name="Lapidus A."/>
            <person name="Glavina Del Rio T."/>
            <person name="Copeland A."/>
            <person name="Tice H."/>
            <person name="Cheng J.-F."/>
            <person name="Lucas S."/>
            <person name="Chen F."/>
            <person name="Nolan M."/>
            <person name="Bruce D."/>
            <person name="Goodwin L."/>
            <person name="Pitluck S."/>
            <person name="Mavromatis K."/>
            <person name="Ivanova N."/>
            <person name="Ovchinnikova G."/>
            <person name="Pati A."/>
            <person name="Chen A."/>
            <person name="Palaniappan K."/>
            <person name="Land M."/>
            <person name="Hauser L."/>
            <person name="Chang Y.-J."/>
            <person name="Jeffries C.D."/>
            <person name="Chain P."/>
            <person name="Meincke L."/>
            <person name="Sims D."/>
            <person name="Brettin T."/>
            <person name="Detter J.C."/>
            <person name="Rohde M."/>
            <person name="Goeker M."/>
            <person name="Bristow J."/>
            <person name="Eisen J.A."/>
            <person name="Markowitz V."/>
            <person name="Kyrpides N.C."/>
            <person name="Klenk H.-P."/>
            <person name="Hugenholtz P."/>
        </authorList>
    </citation>
    <scope>NUCLEOTIDE SEQUENCE [LARGE SCALE GENOMIC DNA]</scope>
    <source>
        <strain evidence="3">DSM 14684 / CIP 108061 / JCM 11494 / NBRC 100937 / ID131577</strain>
    </source>
</reference>
<dbReference type="AlphaFoldDB" id="D3FB46"/>
<dbReference type="Proteomes" id="UP000008229">
    <property type="component" value="Chromosome"/>
</dbReference>
<name>D3FB46_CONWI</name>
<dbReference type="EMBL" id="CP001854">
    <property type="protein sequence ID" value="ADB53238.1"/>
    <property type="molecule type" value="Genomic_DNA"/>
</dbReference>
<protein>
    <submittedName>
        <fullName evidence="2">Uncharacterized protein</fullName>
    </submittedName>
</protein>
<dbReference type="RefSeq" id="WP_012936289.1">
    <property type="nucleotide sequence ID" value="NC_013739.1"/>
</dbReference>
<feature type="chain" id="PRO_5038958554" evidence="1">
    <location>
        <begin position="20"/>
        <end position="144"/>
    </location>
</feature>
<evidence type="ECO:0000313" key="3">
    <source>
        <dbReference type="Proteomes" id="UP000008229"/>
    </source>
</evidence>
<dbReference type="HOGENOM" id="CLU_1793197_0_0_11"/>